<dbReference type="SUPFAM" id="SSF47598">
    <property type="entry name" value="Ribbon-helix-helix"/>
    <property type="match status" value="1"/>
</dbReference>
<dbReference type="Gene3D" id="1.10.1220.10">
    <property type="entry name" value="Met repressor-like"/>
    <property type="match status" value="1"/>
</dbReference>
<dbReference type="GO" id="GO:0006355">
    <property type="term" value="P:regulation of DNA-templated transcription"/>
    <property type="evidence" value="ECO:0007669"/>
    <property type="project" value="InterPro"/>
</dbReference>
<dbReference type="AlphaFoldDB" id="A0A6P2VJZ8"/>
<feature type="domain" description="HicB-like antitoxin of toxin-antitoxin system" evidence="1">
    <location>
        <begin position="2"/>
        <end position="48"/>
    </location>
</feature>
<dbReference type="InterPro" id="IPR013321">
    <property type="entry name" value="Arc_rbn_hlx_hlx"/>
</dbReference>
<evidence type="ECO:0000313" key="2">
    <source>
        <dbReference type="EMBL" id="VWC91354.1"/>
    </source>
</evidence>
<gene>
    <name evidence="2" type="ORF">BLA18112_03344</name>
</gene>
<dbReference type="Pfam" id="PF15919">
    <property type="entry name" value="HicB_lk_antitox"/>
    <property type="match status" value="1"/>
</dbReference>
<dbReference type="InterPro" id="IPR031807">
    <property type="entry name" value="HicB-like"/>
</dbReference>
<protein>
    <recommendedName>
        <fullName evidence="1">HicB-like antitoxin of toxin-antitoxin system domain-containing protein</fullName>
    </recommendedName>
</protein>
<reference evidence="2 3" key="1">
    <citation type="submission" date="2019-09" db="EMBL/GenBank/DDBJ databases">
        <authorList>
            <person name="Depoorter E."/>
        </authorList>
    </citation>
    <scope>NUCLEOTIDE SEQUENCE [LARGE SCALE GENOMIC DNA]</scope>
    <source>
        <strain evidence="2">R-18112</strain>
    </source>
</reference>
<evidence type="ECO:0000259" key="1">
    <source>
        <dbReference type="Pfam" id="PF15919"/>
    </source>
</evidence>
<evidence type="ECO:0000313" key="3">
    <source>
        <dbReference type="Proteomes" id="UP000494274"/>
    </source>
</evidence>
<proteinExistence type="predicted"/>
<sequence length="56" mass="6332">MIFDIDLSKINSKAVRLNISLPERLVQQIDATARARKLTRSAFLALAAEHEMEQHA</sequence>
<dbReference type="EMBL" id="CABVQI010000009">
    <property type="protein sequence ID" value="VWC91354.1"/>
    <property type="molecule type" value="Genomic_DNA"/>
</dbReference>
<dbReference type="InterPro" id="IPR010985">
    <property type="entry name" value="Ribbon_hlx_hlx"/>
</dbReference>
<dbReference type="Proteomes" id="UP000494274">
    <property type="component" value="Unassembled WGS sequence"/>
</dbReference>
<accession>A0A6P2VJZ8</accession>
<name>A0A6P2VJZ8_BURL3</name>
<organism evidence="2 3">
    <name type="scientific">Burkholderia lata (strain ATCC 17760 / DSM 23089 / LMG 22485 / NCIMB 9086 / R18194 / 383)</name>
    <dbReference type="NCBI Taxonomy" id="482957"/>
    <lineage>
        <taxon>Bacteria</taxon>
        <taxon>Pseudomonadati</taxon>
        <taxon>Pseudomonadota</taxon>
        <taxon>Betaproteobacteria</taxon>
        <taxon>Burkholderiales</taxon>
        <taxon>Burkholderiaceae</taxon>
        <taxon>Burkholderia</taxon>
        <taxon>Burkholderia cepacia complex</taxon>
    </lineage>
</organism>